<dbReference type="InterPro" id="IPR003961">
    <property type="entry name" value="FN3_dom"/>
</dbReference>
<dbReference type="InterPro" id="IPR036116">
    <property type="entry name" value="FN3_sf"/>
</dbReference>
<keyword evidence="1" id="KW-0732">Signal</keyword>
<feature type="domain" description="Fibronectin type-III" evidence="5">
    <location>
        <begin position="154"/>
        <end position="250"/>
    </location>
</feature>
<dbReference type="CDD" id="cd00063">
    <property type="entry name" value="FN3"/>
    <property type="match status" value="1"/>
</dbReference>
<keyword evidence="3" id="KW-0472">Membrane</keyword>
<dbReference type="PANTHER" id="PTHR45080:SF8">
    <property type="entry name" value="IG-LIKE DOMAIN-CONTAINING PROTEIN"/>
    <property type="match status" value="1"/>
</dbReference>
<feature type="domain" description="Ig-like" evidence="4">
    <location>
        <begin position="61"/>
        <end position="150"/>
    </location>
</feature>
<dbReference type="OMA" id="QCTARNT"/>
<dbReference type="OrthoDB" id="6159398at2759"/>
<dbReference type="PANTHER" id="PTHR45080">
    <property type="entry name" value="CONTACTIN 5"/>
    <property type="match status" value="1"/>
</dbReference>
<sequence>MWTTPLGHSVPYDRTNRLYVFSNGFRHDVIIESVNRTDAGLYRCYGNTDSKAVRLEVEYAPELIQSESTTQVTWSNYADRDPIELNCTFDGFPVPTVELYKDSKVITSHVTKGRGSLVYKARAKSIEYYGFYQCTARNTQGEVTHVMEVSKSGPAEPPPHIRLSVGCDYVQVSWNRWTTSRGSAVSIIRIELMQGMTVIKAENLGPSLTSRTYKGLKHQSAYTVRLTAANEIGAGPWSVHQFNTKETCASLMLASSYLPMVLALIVAIVMPQ</sequence>
<dbReference type="Proteomes" id="UP000001593">
    <property type="component" value="Unassembled WGS sequence"/>
</dbReference>
<dbReference type="InterPro" id="IPR007110">
    <property type="entry name" value="Ig-like_dom"/>
</dbReference>
<accession>A7SRI5</accession>
<keyword evidence="3" id="KW-1133">Transmembrane helix</keyword>
<dbReference type="Gene3D" id="2.60.40.10">
    <property type="entry name" value="Immunoglobulins"/>
    <property type="match status" value="2"/>
</dbReference>
<keyword evidence="3" id="KW-0812">Transmembrane</keyword>
<protein>
    <submittedName>
        <fullName evidence="6">Uncharacterized protein</fullName>
    </submittedName>
</protein>
<dbReference type="CDD" id="cd00096">
    <property type="entry name" value="Ig"/>
    <property type="match status" value="1"/>
</dbReference>
<dbReference type="SUPFAM" id="SSF48726">
    <property type="entry name" value="Immunoglobulin"/>
    <property type="match status" value="2"/>
</dbReference>
<dbReference type="InterPro" id="IPR036179">
    <property type="entry name" value="Ig-like_dom_sf"/>
</dbReference>
<dbReference type="AlphaFoldDB" id="A7SRI5"/>
<dbReference type="InParanoid" id="A7SRI5"/>
<evidence type="ECO:0000256" key="3">
    <source>
        <dbReference type="SAM" id="Phobius"/>
    </source>
</evidence>
<dbReference type="PROSITE" id="PS50835">
    <property type="entry name" value="IG_LIKE"/>
    <property type="match status" value="1"/>
</dbReference>
<dbReference type="Pfam" id="PF13895">
    <property type="entry name" value="Ig_2"/>
    <property type="match status" value="1"/>
</dbReference>
<dbReference type="eggNOG" id="KOG4221">
    <property type="taxonomic scope" value="Eukaryota"/>
</dbReference>
<evidence type="ECO:0000259" key="5">
    <source>
        <dbReference type="PROSITE" id="PS50853"/>
    </source>
</evidence>
<name>A7SRI5_NEMVE</name>
<evidence type="ECO:0000256" key="2">
    <source>
        <dbReference type="ARBA" id="ARBA00023157"/>
    </source>
</evidence>
<dbReference type="PROSITE" id="PS50853">
    <property type="entry name" value="FN3"/>
    <property type="match status" value="1"/>
</dbReference>
<gene>
    <name evidence="6" type="ORF">NEMVEDRAFT_v1g216320</name>
</gene>
<dbReference type="KEGG" id="nve:5504895"/>
<organism evidence="6 7">
    <name type="scientific">Nematostella vectensis</name>
    <name type="common">Starlet sea anemone</name>
    <dbReference type="NCBI Taxonomy" id="45351"/>
    <lineage>
        <taxon>Eukaryota</taxon>
        <taxon>Metazoa</taxon>
        <taxon>Cnidaria</taxon>
        <taxon>Anthozoa</taxon>
        <taxon>Hexacorallia</taxon>
        <taxon>Actiniaria</taxon>
        <taxon>Edwardsiidae</taxon>
        <taxon>Nematostella</taxon>
    </lineage>
</organism>
<dbReference type="HOGENOM" id="CLU_1024154_0_0_1"/>
<evidence type="ECO:0000313" key="7">
    <source>
        <dbReference type="Proteomes" id="UP000001593"/>
    </source>
</evidence>
<feature type="transmembrane region" description="Helical" evidence="3">
    <location>
        <begin position="251"/>
        <end position="270"/>
    </location>
</feature>
<proteinExistence type="predicted"/>
<reference evidence="6 7" key="1">
    <citation type="journal article" date="2007" name="Science">
        <title>Sea anemone genome reveals ancestral eumetazoan gene repertoire and genomic organization.</title>
        <authorList>
            <person name="Putnam N.H."/>
            <person name="Srivastava M."/>
            <person name="Hellsten U."/>
            <person name="Dirks B."/>
            <person name="Chapman J."/>
            <person name="Salamov A."/>
            <person name="Terry A."/>
            <person name="Shapiro H."/>
            <person name="Lindquist E."/>
            <person name="Kapitonov V.V."/>
            <person name="Jurka J."/>
            <person name="Genikhovich G."/>
            <person name="Grigoriev I.V."/>
            <person name="Lucas S.M."/>
            <person name="Steele R.E."/>
            <person name="Finnerty J.R."/>
            <person name="Technau U."/>
            <person name="Martindale M.Q."/>
            <person name="Rokhsar D.S."/>
        </authorList>
    </citation>
    <scope>NUCLEOTIDE SEQUENCE [LARGE SCALE GENOMIC DNA]</scope>
    <source>
        <strain evidence="7">CH2 X CH6</strain>
    </source>
</reference>
<dbReference type="InterPro" id="IPR013783">
    <property type="entry name" value="Ig-like_fold"/>
</dbReference>
<keyword evidence="7" id="KW-1185">Reference proteome</keyword>
<dbReference type="STRING" id="45351.A7SRI5"/>
<dbReference type="EMBL" id="DS469763">
    <property type="protein sequence ID" value="EDO33680.1"/>
    <property type="molecule type" value="Genomic_DNA"/>
</dbReference>
<evidence type="ECO:0000313" key="6">
    <source>
        <dbReference type="EMBL" id="EDO33680.1"/>
    </source>
</evidence>
<evidence type="ECO:0000259" key="4">
    <source>
        <dbReference type="PROSITE" id="PS50835"/>
    </source>
</evidence>
<dbReference type="InterPro" id="IPR050958">
    <property type="entry name" value="Cell_Adh-Cytoskel_Orgn"/>
</dbReference>
<evidence type="ECO:0000256" key="1">
    <source>
        <dbReference type="ARBA" id="ARBA00022729"/>
    </source>
</evidence>
<dbReference type="SUPFAM" id="SSF49265">
    <property type="entry name" value="Fibronectin type III"/>
    <property type="match status" value="1"/>
</dbReference>
<keyword evidence="2" id="KW-1015">Disulfide bond</keyword>